<keyword evidence="2" id="KW-0812">Transmembrane</keyword>
<name>A0ABT3CAL8_9MYCO</name>
<dbReference type="Pfam" id="PF11887">
    <property type="entry name" value="Mce4_CUP1"/>
    <property type="match status" value="1"/>
</dbReference>
<dbReference type="EMBL" id="JACKTY010000024">
    <property type="protein sequence ID" value="MCV7226436.1"/>
    <property type="molecule type" value="Genomic_DNA"/>
</dbReference>
<feature type="region of interest" description="Disordered" evidence="1">
    <location>
        <begin position="390"/>
        <end position="487"/>
    </location>
</feature>
<evidence type="ECO:0000256" key="2">
    <source>
        <dbReference type="SAM" id="Phobius"/>
    </source>
</evidence>
<evidence type="ECO:0000313" key="5">
    <source>
        <dbReference type="EMBL" id="MCV7226436.1"/>
    </source>
</evidence>
<organism evidence="5 6">
    <name type="scientific">Mycolicibacterium komossense</name>
    <dbReference type="NCBI Taxonomy" id="1779"/>
    <lineage>
        <taxon>Bacteria</taxon>
        <taxon>Bacillati</taxon>
        <taxon>Actinomycetota</taxon>
        <taxon>Actinomycetes</taxon>
        <taxon>Mycobacteriales</taxon>
        <taxon>Mycobacteriaceae</taxon>
        <taxon>Mycolicibacterium</taxon>
    </lineage>
</organism>
<evidence type="ECO:0000259" key="3">
    <source>
        <dbReference type="Pfam" id="PF02470"/>
    </source>
</evidence>
<dbReference type="InterPro" id="IPR024516">
    <property type="entry name" value="Mce_C"/>
</dbReference>
<evidence type="ECO:0000313" key="6">
    <source>
        <dbReference type="Proteomes" id="UP001526201"/>
    </source>
</evidence>
<feature type="compositionally biased region" description="Pro residues" evidence="1">
    <location>
        <begin position="472"/>
        <end position="487"/>
    </location>
</feature>
<dbReference type="Pfam" id="PF02470">
    <property type="entry name" value="MlaD"/>
    <property type="match status" value="1"/>
</dbReference>
<feature type="compositionally biased region" description="Low complexity" evidence="1">
    <location>
        <begin position="421"/>
        <end position="437"/>
    </location>
</feature>
<feature type="transmembrane region" description="Helical" evidence="2">
    <location>
        <begin position="12"/>
        <end position="35"/>
    </location>
</feature>
<evidence type="ECO:0000259" key="4">
    <source>
        <dbReference type="Pfam" id="PF11887"/>
    </source>
</evidence>
<dbReference type="PANTHER" id="PTHR33371:SF19">
    <property type="entry name" value="MCE-FAMILY PROTEIN MCE4A"/>
    <property type="match status" value="1"/>
</dbReference>
<keyword evidence="2" id="KW-1133">Transmembrane helix</keyword>
<dbReference type="Proteomes" id="UP001526201">
    <property type="component" value="Unassembled WGS sequence"/>
</dbReference>
<comment type="caution">
    <text evidence="5">The sequence shown here is derived from an EMBL/GenBank/DDBJ whole genome shotgun (WGS) entry which is preliminary data.</text>
</comment>
<dbReference type="RefSeq" id="WP_264067293.1">
    <property type="nucleotide sequence ID" value="NZ_JACKTY010000024.1"/>
</dbReference>
<protein>
    <submittedName>
        <fullName evidence="5">MCE family protein</fullName>
    </submittedName>
</protein>
<dbReference type="NCBIfam" id="TIGR00996">
    <property type="entry name" value="Mtu_fam_mce"/>
    <property type="match status" value="1"/>
</dbReference>
<feature type="domain" description="Mce/MlaD" evidence="3">
    <location>
        <begin position="44"/>
        <end position="118"/>
    </location>
</feature>
<keyword evidence="2" id="KW-0472">Membrane</keyword>
<feature type="compositionally biased region" description="Pro residues" evidence="1">
    <location>
        <begin position="438"/>
        <end position="459"/>
    </location>
</feature>
<feature type="domain" description="Mammalian cell entry C-terminal" evidence="4">
    <location>
        <begin position="124"/>
        <end position="344"/>
    </location>
</feature>
<gene>
    <name evidence="5" type="ORF">H7J73_10380</name>
</gene>
<keyword evidence="6" id="KW-1185">Reference proteome</keyword>
<proteinExistence type="predicted"/>
<dbReference type="PANTHER" id="PTHR33371">
    <property type="entry name" value="INTERMEMBRANE PHOSPHOLIPID TRANSPORT SYSTEM BINDING PROTEIN MLAD-RELATED"/>
    <property type="match status" value="1"/>
</dbReference>
<dbReference type="InterPro" id="IPR003399">
    <property type="entry name" value="Mce/MlaD"/>
</dbReference>
<dbReference type="InterPro" id="IPR005693">
    <property type="entry name" value="Mce"/>
</dbReference>
<accession>A0ABT3CAL8</accession>
<sequence>MAATRWGESRASRLWSALALVVVIVAFVYVTMGAFNKSFSSFVPVTLVSDRAGLVMEVGAKVKMRGVQVGEVGTITGGNTPVTLKLNLFPDQLKFIPANVAARIQATTIFGAKYVELVYPADPSATRLASGAVLQSDNVSTEVNTVFENLVGLLNQVDPAKLNAILSALAQGVRGQGERIGEASTGLNEVLLQLNPRSETIRADFRSLKGFADTYSASAQNILATLDAANTTSDTVNRQAKQLDALLLNITGFANSGVNLLAPNRDNYIRAINDLQSTTSLLNKYNPEYTCLLVGAKTLLDTGYPGITGGDNGKSLVVDAALLFGKDQYRYPENLTIIGAKGGPGGKPGCGSLPDVAKNFPVRDLVTNTGWGTGVDIRPNPGIGRPFYTDLFPATRGVPQPPTLRGQDRGPAPGPIPYPRAPAYGAPMYAPDGTPLYPGLPPAPPPGLPREPGPPPPGADPFVVPNPAEVQPDPPATPLPVPASPSP</sequence>
<reference evidence="5 6" key="1">
    <citation type="journal article" date="2022" name="BMC Genomics">
        <title>Comparative genome analysis of mycobacteria focusing on tRNA and non-coding RNA.</title>
        <authorList>
            <person name="Behra P.R.K."/>
            <person name="Pettersson B.M.F."/>
            <person name="Ramesh M."/>
            <person name="Das S."/>
            <person name="Dasgupta S."/>
            <person name="Kirsebom L.A."/>
        </authorList>
    </citation>
    <scope>NUCLEOTIDE SEQUENCE [LARGE SCALE GENOMIC DNA]</scope>
    <source>
        <strain evidence="5 6">DSM 44078</strain>
    </source>
</reference>
<evidence type="ECO:0000256" key="1">
    <source>
        <dbReference type="SAM" id="MobiDB-lite"/>
    </source>
</evidence>
<dbReference type="InterPro" id="IPR052336">
    <property type="entry name" value="MlaD_Phospholipid_Transporter"/>
</dbReference>